<protein>
    <submittedName>
        <fullName evidence="1">Uncharacterized protein</fullName>
    </submittedName>
</protein>
<proteinExistence type="predicted"/>
<evidence type="ECO:0000313" key="1">
    <source>
        <dbReference type="EMBL" id="GMH53015.1"/>
    </source>
</evidence>
<gene>
    <name evidence="1" type="ORF">TrRE_jg6327</name>
</gene>
<reference evidence="1" key="1">
    <citation type="submission" date="2022-07" db="EMBL/GenBank/DDBJ databases">
        <title>Genome analysis of Parmales, a sister group of diatoms, reveals the evolutionary specialization of diatoms from phago-mixotrophs to photoautotrophs.</title>
        <authorList>
            <person name="Ban H."/>
            <person name="Sato S."/>
            <person name="Yoshikawa S."/>
            <person name="Kazumasa Y."/>
            <person name="Nakamura Y."/>
            <person name="Ichinomiya M."/>
            <person name="Saitoh K."/>
            <person name="Sato N."/>
            <person name="Blanc-Mathieu R."/>
            <person name="Endo H."/>
            <person name="Kuwata A."/>
            <person name="Ogata H."/>
        </authorList>
    </citation>
    <scope>NUCLEOTIDE SEQUENCE</scope>
</reference>
<dbReference type="AlphaFoldDB" id="A0A9W7DSV0"/>
<organism evidence="1 2">
    <name type="scientific">Triparma retinervis</name>
    <dbReference type="NCBI Taxonomy" id="2557542"/>
    <lineage>
        <taxon>Eukaryota</taxon>
        <taxon>Sar</taxon>
        <taxon>Stramenopiles</taxon>
        <taxon>Ochrophyta</taxon>
        <taxon>Bolidophyceae</taxon>
        <taxon>Parmales</taxon>
        <taxon>Triparmaceae</taxon>
        <taxon>Triparma</taxon>
    </lineage>
</organism>
<sequence>MMFDFALRASEGNSVADDDKIVTLVLFCKALKACVVNCPAGRKLCNQVDVSVLLLSSIKAHSISGELASEAITTLCAVCMNDEINSTKLKDALVDTDLESFCDGPDRDKEDLQKKCQFLRALVS</sequence>
<dbReference type="Proteomes" id="UP001165082">
    <property type="component" value="Unassembled WGS sequence"/>
</dbReference>
<dbReference type="OrthoDB" id="10308273at2759"/>
<name>A0A9W7DSV0_9STRA</name>
<accession>A0A9W7DSV0</accession>
<keyword evidence="2" id="KW-1185">Reference proteome</keyword>
<evidence type="ECO:0000313" key="2">
    <source>
        <dbReference type="Proteomes" id="UP001165082"/>
    </source>
</evidence>
<comment type="caution">
    <text evidence="1">The sequence shown here is derived from an EMBL/GenBank/DDBJ whole genome shotgun (WGS) entry which is preliminary data.</text>
</comment>
<dbReference type="EMBL" id="BRXZ01000755">
    <property type="protein sequence ID" value="GMH53015.1"/>
    <property type="molecule type" value="Genomic_DNA"/>
</dbReference>